<evidence type="ECO:0000313" key="3">
    <source>
        <dbReference type="Proteomes" id="UP000594262"/>
    </source>
</evidence>
<name>A0A7M6DP66_9CNID</name>
<keyword evidence="1" id="KW-0732">Signal</keyword>
<keyword evidence="3" id="KW-1185">Reference proteome</keyword>
<dbReference type="AlphaFoldDB" id="A0A7M6DP66"/>
<organism evidence="2 3">
    <name type="scientific">Clytia hemisphaerica</name>
    <dbReference type="NCBI Taxonomy" id="252671"/>
    <lineage>
        <taxon>Eukaryota</taxon>
        <taxon>Metazoa</taxon>
        <taxon>Cnidaria</taxon>
        <taxon>Hydrozoa</taxon>
        <taxon>Hydroidolina</taxon>
        <taxon>Leptothecata</taxon>
        <taxon>Obeliida</taxon>
        <taxon>Clytiidae</taxon>
        <taxon>Clytia</taxon>
    </lineage>
</organism>
<feature type="signal peptide" evidence="1">
    <location>
        <begin position="1"/>
        <end position="25"/>
    </location>
</feature>
<evidence type="ECO:0000256" key="1">
    <source>
        <dbReference type="SAM" id="SignalP"/>
    </source>
</evidence>
<evidence type="ECO:0000313" key="2">
    <source>
        <dbReference type="EnsemblMetazoa" id="CLYHEMP019484.1"/>
    </source>
</evidence>
<sequence>MVSRRKMTSLIILLIAMTTLDQVYCAGQYNVYFPEAMMLKYNNKPYMRVYQTEFAEAPGASQTTYPSTTSKYKDIWEDKDGNIIIYPDGGDINNKGFVGIGDYRNQIKFVNNYKTQGAKNPMIKTFIVPYETVYEIVTKVKPESGAAKTDSINVDIAYSNQFGLVKTDMDIMRSDALPDSLVTMAEKSLSGAELGLIKIISMSELEKQWKDKGIPDHAASSTKEMRASSQLDLKKIPEIKKDASETGITSDMLEKSKIFQSRWGGAKRFVPSLDSYVAQIRKCPTSAGVNNLKKYDSKKIIDLWYGPDQQVKRKIDGGFLYSLGDYTIPGTSDLLEQINEKLIKTEKLNSTGAKTSTDIMDNVIKNLKPLTVSKN</sequence>
<dbReference type="EnsemblMetazoa" id="CLYHEMT019484.1">
    <property type="protein sequence ID" value="CLYHEMP019484.1"/>
    <property type="gene ID" value="CLYHEMG019484"/>
</dbReference>
<proteinExistence type="predicted"/>
<accession>A0A7M6DP66</accession>
<reference evidence="2" key="1">
    <citation type="submission" date="2021-01" db="UniProtKB">
        <authorList>
            <consortium name="EnsemblMetazoa"/>
        </authorList>
    </citation>
    <scope>IDENTIFICATION</scope>
</reference>
<dbReference type="Proteomes" id="UP000594262">
    <property type="component" value="Unplaced"/>
</dbReference>
<dbReference type="OrthoDB" id="10243702at2759"/>
<protein>
    <submittedName>
        <fullName evidence="2">Uncharacterized protein</fullName>
    </submittedName>
</protein>
<feature type="chain" id="PRO_5029671910" evidence="1">
    <location>
        <begin position="26"/>
        <end position="375"/>
    </location>
</feature>